<evidence type="ECO:0000256" key="11">
    <source>
        <dbReference type="ARBA" id="ARBA00031126"/>
    </source>
</evidence>
<dbReference type="EMBL" id="JARGDH010000004">
    <property type="protein sequence ID" value="KAL0269672.1"/>
    <property type="molecule type" value="Genomic_DNA"/>
</dbReference>
<evidence type="ECO:0000256" key="5">
    <source>
        <dbReference type="ARBA" id="ARBA00023125"/>
    </source>
</evidence>
<dbReference type="GO" id="GO:0016602">
    <property type="term" value="C:CCAAT-binding factor complex"/>
    <property type="evidence" value="ECO:0007669"/>
    <property type="project" value="InterPro"/>
</dbReference>
<dbReference type="PROSITE" id="PS00685">
    <property type="entry name" value="NFYB_HAP3"/>
    <property type="match status" value="1"/>
</dbReference>
<dbReference type="InterPro" id="IPR003956">
    <property type="entry name" value="Transcrpt_fac_NFYB/HAP3_CS"/>
</dbReference>
<gene>
    <name evidence="13" type="ORF">PYX00_007322</name>
</gene>
<name>A0AAW2HIS7_9NEOP</name>
<comment type="subcellular location">
    <subcellularLocation>
        <location evidence="1">Nucleus</location>
    </subcellularLocation>
</comment>
<keyword evidence="6" id="KW-0010">Activator</keyword>
<dbReference type="GO" id="GO:0046982">
    <property type="term" value="F:protein heterodimerization activity"/>
    <property type="evidence" value="ECO:0007669"/>
    <property type="project" value="InterPro"/>
</dbReference>
<dbReference type="PANTHER" id="PTHR11064">
    <property type="entry name" value="CCAAT-BINDING TRANSCRIPTION FACTOR-RELATED"/>
    <property type="match status" value="1"/>
</dbReference>
<evidence type="ECO:0000256" key="8">
    <source>
        <dbReference type="ARBA" id="ARBA00023242"/>
    </source>
</evidence>
<accession>A0AAW2HIS7</accession>
<keyword evidence="7" id="KW-0804">Transcription</keyword>
<comment type="caution">
    <text evidence="13">The sequence shown here is derived from an EMBL/GenBank/DDBJ whole genome shotgun (WGS) entry which is preliminary data.</text>
</comment>
<comment type="similarity">
    <text evidence="2">Belongs to the NFYB/HAP3 subunit family.</text>
</comment>
<reference evidence="13" key="1">
    <citation type="journal article" date="2024" name="Gigascience">
        <title>Chromosome-level genome of the poultry shaft louse Menopon gallinae provides insight into the host-switching and adaptive evolution of parasitic lice.</title>
        <authorList>
            <person name="Xu Y."/>
            <person name="Ma L."/>
            <person name="Liu S."/>
            <person name="Liang Y."/>
            <person name="Liu Q."/>
            <person name="He Z."/>
            <person name="Tian L."/>
            <person name="Duan Y."/>
            <person name="Cai W."/>
            <person name="Li H."/>
            <person name="Song F."/>
        </authorList>
    </citation>
    <scope>NUCLEOTIDE SEQUENCE</scope>
    <source>
        <strain evidence="13">Cailab_2023a</strain>
    </source>
</reference>
<sequence length="184" mass="20766">MEHQEAGDELGAAFLTDATYMVHNDVDGNLSAENTDEDALDSGEKAGAPLREQDRFLPIANVAKIMKKAVPALGKIAKDARECVQECVSEFISFITSEASDRCHMEKRKTINGEDILFAMTTLGFDNYVEPLKMYLQKYREATKGDRSQIEDIYENKVFSDRVLPDTSNSETVIYAYQEQMQQF</sequence>
<evidence type="ECO:0000256" key="10">
    <source>
        <dbReference type="ARBA" id="ARBA00029965"/>
    </source>
</evidence>
<proteinExistence type="inferred from homology"/>
<dbReference type="InterPro" id="IPR027113">
    <property type="entry name" value="Transc_fact_NFYB/HAP3"/>
</dbReference>
<keyword evidence="8" id="KW-0539">Nucleus</keyword>
<protein>
    <recommendedName>
        <fullName evidence="3">Nuclear transcription factor Y subunit beta</fullName>
    </recommendedName>
    <alternativeName>
        <fullName evidence="10">CAAT box DNA-binding protein subunit B</fullName>
    </alternativeName>
    <alternativeName>
        <fullName evidence="11">Nuclear transcription factor Y subunit B</fullName>
    </alternativeName>
</protein>
<dbReference type="InterPro" id="IPR009072">
    <property type="entry name" value="Histone-fold"/>
</dbReference>
<feature type="domain" description="Transcription factor CBF/NF-Y/archaeal histone" evidence="12">
    <location>
        <begin position="56"/>
        <end position="120"/>
    </location>
</feature>
<keyword evidence="4" id="KW-0805">Transcription regulation</keyword>
<evidence type="ECO:0000256" key="9">
    <source>
        <dbReference type="ARBA" id="ARBA00025263"/>
    </source>
</evidence>
<dbReference type="CDD" id="cd22907">
    <property type="entry name" value="HFD_NFYB"/>
    <property type="match status" value="1"/>
</dbReference>
<evidence type="ECO:0000256" key="4">
    <source>
        <dbReference type="ARBA" id="ARBA00023015"/>
    </source>
</evidence>
<dbReference type="PANTHER" id="PTHR11064:SF9">
    <property type="entry name" value="NUCLEAR TRANSCRIPTION FACTOR Y SUBUNIT BETA"/>
    <property type="match status" value="1"/>
</dbReference>
<dbReference type="InterPro" id="IPR003958">
    <property type="entry name" value="CBFA_NFYB_domain"/>
</dbReference>
<organism evidence="13">
    <name type="scientific">Menopon gallinae</name>
    <name type="common">poultry shaft louse</name>
    <dbReference type="NCBI Taxonomy" id="328185"/>
    <lineage>
        <taxon>Eukaryota</taxon>
        <taxon>Metazoa</taxon>
        <taxon>Ecdysozoa</taxon>
        <taxon>Arthropoda</taxon>
        <taxon>Hexapoda</taxon>
        <taxon>Insecta</taxon>
        <taxon>Pterygota</taxon>
        <taxon>Neoptera</taxon>
        <taxon>Paraneoptera</taxon>
        <taxon>Psocodea</taxon>
        <taxon>Troctomorpha</taxon>
        <taxon>Phthiraptera</taxon>
        <taxon>Amblycera</taxon>
        <taxon>Menoponidae</taxon>
        <taxon>Menopon</taxon>
    </lineage>
</organism>
<dbReference type="FunFam" id="1.10.20.10:FF:000110">
    <property type="entry name" value="Nuclear factor Y, subunit B1"/>
    <property type="match status" value="1"/>
</dbReference>
<dbReference type="PRINTS" id="PR00615">
    <property type="entry name" value="CCAATSUBUNTA"/>
</dbReference>
<dbReference type="GO" id="GO:0000978">
    <property type="term" value="F:RNA polymerase II cis-regulatory region sequence-specific DNA binding"/>
    <property type="evidence" value="ECO:0007669"/>
    <property type="project" value="TreeGrafter"/>
</dbReference>
<evidence type="ECO:0000256" key="6">
    <source>
        <dbReference type="ARBA" id="ARBA00023159"/>
    </source>
</evidence>
<dbReference type="Gene3D" id="1.10.20.10">
    <property type="entry name" value="Histone, subunit A"/>
    <property type="match status" value="1"/>
</dbReference>
<evidence type="ECO:0000256" key="2">
    <source>
        <dbReference type="ARBA" id="ARBA00009053"/>
    </source>
</evidence>
<dbReference type="SUPFAM" id="SSF47113">
    <property type="entry name" value="Histone-fold"/>
    <property type="match status" value="1"/>
</dbReference>
<evidence type="ECO:0000259" key="12">
    <source>
        <dbReference type="Pfam" id="PF00808"/>
    </source>
</evidence>
<evidence type="ECO:0000313" key="13">
    <source>
        <dbReference type="EMBL" id="KAL0269672.1"/>
    </source>
</evidence>
<evidence type="ECO:0000256" key="7">
    <source>
        <dbReference type="ARBA" id="ARBA00023163"/>
    </source>
</evidence>
<keyword evidence="5" id="KW-0238">DNA-binding</keyword>
<dbReference type="Pfam" id="PF00808">
    <property type="entry name" value="CBFD_NFYB_HMF"/>
    <property type="match status" value="1"/>
</dbReference>
<evidence type="ECO:0000256" key="1">
    <source>
        <dbReference type="ARBA" id="ARBA00004123"/>
    </source>
</evidence>
<dbReference type="GO" id="GO:0001228">
    <property type="term" value="F:DNA-binding transcription activator activity, RNA polymerase II-specific"/>
    <property type="evidence" value="ECO:0007669"/>
    <property type="project" value="InterPro"/>
</dbReference>
<dbReference type="AlphaFoldDB" id="A0AAW2HIS7"/>
<comment type="function">
    <text evidence="9">Component of the sequence-specific heterotrimeric transcription factor (NF-Y) which specifically recognizes a 5'-CCAAT-3' box motif found in the promoters of its target genes. NF-Y can function as both an activator and a repressor, depending on its interacting cofactors.</text>
</comment>
<evidence type="ECO:0000256" key="3">
    <source>
        <dbReference type="ARBA" id="ARBA00015277"/>
    </source>
</evidence>